<dbReference type="EMBL" id="JAAMPJ010000001">
    <property type="protein sequence ID" value="NGY58845.1"/>
    <property type="molecule type" value="Genomic_DNA"/>
</dbReference>
<evidence type="ECO:0000313" key="3">
    <source>
        <dbReference type="Proteomes" id="UP000481360"/>
    </source>
</evidence>
<dbReference type="RefSeq" id="WP_166044794.1">
    <property type="nucleotide sequence ID" value="NZ_JAAMPJ010000001.1"/>
</dbReference>
<evidence type="ECO:0000256" key="1">
    <source>
        <dbReference type="SAM" id="MobiDB-lite"/>
    </source>
</evidence>
<organism evidence="2 3">
    <name type="scientific">Lentzea alba</name>
    <dbReference type="NCBI Taxonomy" id="2714351"/>
    <lineage>
        <taxon>Bacteria</taxon>
        <taxon>Bacillati</taxon>
        <taxon>Actinomycetota</taxon>
        <taxon>Actinomycetes</taxon>
        <taxon>Pseudonocardiales</taxon>
        <taxon>Pseudonocardiaceae</taxon>
        <taxon>Lentzea</taxon>
    </lineage>
</organism>
<feature type="region of interest" description="Disordered" evidence="1">
    <location>
        <begin position="103"/>
        <end position="145"/>
    </location>
</feature>
<name>A0A7C9RMQ6_9PSEU</name>
<accession>A0A7C9RMQ6</accession>
<sequence length="145" mass="16232">MSFRKALAVVSLAFVLAGCNVTDQYHEDVEAVGKQIVADWKELPEVVDAKYEYRHGLDQGQVIYATATVRDESAEKSVEQLEEIAQRDYWRGTSQNISLHVNVYSDANPQTTSPTGSSKPYSQKRIELDDPAALEKKYGPRPAKK</sequence>
<dbReference type="PROSITE" id="PS51257">
    <property type="entry name" value="PROKAR_LIPOPROTEIN"/>
    <property type="match status" value="1"/>
</dbReference>
<reference evidence="2 3" key="1">
    <citation type="submission" date="2020-03" db="EMBL/GenBank/DDBJ databases">
        <title>Isolation and identification of active actinomycetes.</title>
        <authorList>
            <person name="Sun X."/>
        </authorList>
    </citation>
    <scope>NUCLEOTIDE SEQUENCE [LARGE SCALE GENOMIC DNA]</scope>
    <source>
        <strain evidence="2 3">NEAU-D13</strain>
    </source>
</reference>
<keyword evidence="3" id="KW-1185">Reference proteome</keyword>
<proteinExistence type="predicted"/>
<evidence type="ECO:0008006" key="4">
    <source>
        <dbReference type="Google" id="ProtNLM"/>
    </source>
</evidence>
<protein>
    <recommendedName>
        <fullName evidence="4">Lipoprotein</fullName>
    </recommendedName>
</protein>
<feature type="compositionally biased region" description="Polar residues" evidence="1">
    <location>
        <begin position="103"/>
        <end position="121"/>
    </location>
</feature>
<gene>
    <name evidence="2" type="ORF">G7043_07870</name>
</gene>
<dbReference type="Proteomes" id="UP000481360">
    <property type="component" value="Unassembled WGS sequence"/>
</dbReference>
<dbReference type="AlphaFoldDB" id="A0A7C9RMQ6"/>
<comment type="caution">
    <text evidence="2">The sequence shown here is derived from an EMBL/GenBank/DDBJ whole genome shotgun (WGS) entry which is preliminary data.</text>
</comment>
<feature type="compositionally biased region" description="Basic and acidic residues" evidence="1">
    <location>
        <begin position="124"/>
        <end position="138"/>
    </location>
</feature>
<evidence type="ECO:0000313" key="2">
    <source>
        <dbReference type="EMBL" id="NGY58845.1"/>
    </source>
</evidence>